<dbReference type="Proteomes" id="UP000219338">
    <property type="component" value="Unassembled WGS sequence"/>
</dbReference>
<dbReference type="InterPro" id="IPR036397">
    <property type="entry name" value="RNaseH_sf"/>
</dbReference>
<dbReference type="Gene3D" id="3.30.420.10">
    <property type="entry name" value="Ribonuclease H-like superfamily/Ribonuclease H"/>
    <property type="match status" value="1"/>
</dbReference>
<dbReference type="OMA" id="IMIECER"/>
<accession>A0A284RM27</accession>
<dbReference type="InterPro" id="IPR002156">
    <property type="entry name" value="RNaseH_domain"/>
</dbReference>
<reference evidence="3" key="1">
    <citation type="journal article" date="2017" name="Nat. Ecol. Evol.">
        <title>Genome expansion and lineage-specific genetic innovations in the forest pathogenic fungi Armillaria.</title>
        <authorList>
            <person name="Sipos G."/>
            <person name="Prasanna A.N."/>
            <person name="Walter M.C."/>
            <person name="O'Connor E."/>
            <person name="Balint B."/>
            <person name="Krizsan K."/>
            <person name="Kiss B."/>
            <person name="Hess J."/>
            <person name="Varga T."/>
            <person name="Slot J."/>
            <person name="Riley R."/>
            <person name="Boka B."/>
            <person name="Rigling D."/>
            <person name="Barry K."/>
            <person name="Lee J."/>
            <person name="Mihaltcheva S."/>
            <person name="LaButti K."/>
            <person name="Lipzen A."/>
            <person name="Waldron R."/>
            <person name="Moloney N.M."/>
            <person name="Sperisen C."/>
            <person name="Kredics L."/>
            <person name="Vagvoelgyi C."/>
            <person name="Patrignani A."/>
            <person name="Fitzpatrick D."/>
            <person name="Nagy I."/>
            <person name="Doyle S."/>
            <person name="Anderson J.B."/>
            <person name="Grigoriev I.V."/>
            <person name="Gueldener U."/>
            <person name="Muensterkoetter M."/>
            <person name="Nagy L.G."/>
        </authorList>
    </citation>
    <scope>NUCLEOTIDE SEQUENCE [LARGE SCALE GENOMIC DNA]</scope>
    <source>
        <strain evidence="3">C18/9</strain>
    </source>
</reference>
<dbReference type="GO" id="GO:0003676">
    <property type="term" value="F:nucleic acid binding"/>
    <property type="evidence" value="ECO:0007669"/>
    <property type="project" value="InterPro"/>
</dbReference>
<keyword evidence="3" id="KW-1185">Reference proteome</keyword>
<dbReference type="EMBL" id="FUEG01000011">
    <property type="protein sequence ID" value="SJL09784.1"/>
    <property type="molecule type" value="Genomic_DNA"/>
</dbReference>
<organism evidence="2 3">
    <name type="scientific">Armillaria ostoyae</name>
    <name type="common">Armillaria root rot fungus</name>
    <dbReference type="NCBI Taxonomy" id="47428"/>
    <lineage>
        <taxon>Eukaryota</taxon>
        <taxon>Fungi</taxon>
        <taxon>Dikarya</taxon>
        <taxon>Basidiomycota</taxon>
        <taxon>Agaricomycotina</taxon>
        <taxon>Agaricomycetes</taxon>
        <taxon>Agaricomycetidae</taxon>
        <taxon>Agaricales</taxon>
        <taxon>Marasmiineae</taxon>
        <taxon>Physalacriaceae</taxon>
        <taxon>Armillaria</taxon>
    </lineage>
</organism>
<evidence type="ECO:0000313" key="3">
    <source>
        <dbReference type="Proteomes" id="UP000219338"/>
    </source>
</evidence>
<dbReference type="GO" id="GO:0004523">
    <property type="term" value="F:RNA-DNA hybrid ribonuclease activity"/>
    <property type="evidence" value="ECO:0007669"/>
    <property type="project" value="InterPro"/>
</dbReference>
<dbReference type="SUPFAM" id="SSF53098">
    <property type="entry name" value="Ribonuclease H-like"/>
    <property type="match status" value="1"/>
</dbReference>
<proteinExistence type="predicted"/>
<gene>
    <name evidence="2" type="ORF">ARMOST_13165</name>
</gene>
<dbReference type="PROSITE" id="PS50879">
    <property type="entry name" value="RNASE_H_1"/>
    <property type="match status" value="1"/>
</dbReference>
<evidence type="ECO:0000313" key="2">
    <source>
        <dbReference type="EMBL" id="SJL09784.1"/>
    </source>
</evidence>
<dbReference type="STRING" id="47428.A0A284RM27"/>
<dbReference type="OrthoDB" id="2976650at2759"/>
<feature type="domain" description="RNase H type-1" evidence="1">
    <location>
        <begin position="1"/>
        <end position="72"/>
    </location>
</feature>
<name>A0A284RM27_ARMOS</name>
<protein>
    <recommendedName>
        <fullName evidence="1">RNase H type-1 domain-containing protein</fullName>
    </recommendedName>
</protein>
<dbReference type="Pfam" id="PF00075">
    <property type="entry name" value="RNase_H"/>
    <property type="match status" value="1"/>
</dbReference>
<dbReference type="AlphaFoldDB" id="A0A284RM27"/>
<dbReference type="InterPro" id="IPR012337">
    <property type="entry name" value="RNaseH-like_sf"/>
</dbReference>
<sequence>MSDSKYVIEGLCVHLRRWEDRGWVDVPNSELWRATIAILRQHGAPIFFKWVKGHNGDIGNEGADILAGEGAMLDIGQALPVDTDIEHEFDVVGARLSRLTQSQAYKLVLTRTEVKERQSARITIQRVMASIKEVNGVEPIEDRIWTAIRHKDISKPIRGFLWKALQNTFKIGSFWEHLGPQYATRGECPYCKVTETMEHILVDCLIEGRNTLWQMTQNLWERKGKEWIEPTYGVALGATLIQIRNSKSDVDRGATRLYRILMTETVHLIWKIRCQRRMQRDDTDPTTWHTNEEV</sequence>
<evidence type="ECO:0000259" key="1">
    <source>
        <dbReference type="PROSITE" id="PS50879"/>
    </source>
</evidence>